<dbReference type="Gene3D" id="3.40.50.720">
    <property type="entry name" value="NAD(P)-binding Rossmann-like Domain"/>
    <property type="match status" value="1"/>
</dbReference>
<dbReference type="RefSeq" id="WP_347979924.1">
    <property type="nucleotide sequence ID" value="NZ_CP154878.1"/>
</dbReference>
<accession>A0AAU7C0F1</accession>
<evidence type="ECO:0000313" key="4">
    <source>
        <dbReference type="EMBL" id="XBG94626.1"/>
    </source>
</evidence>
<dbReference type="InterPro" id="IPR036291">
    <property type="entry name" value="NAD(P)-bd_dom_sf"/>
</dbReference>
<gene>
    <name evidence="4" type="ORF">ABC765_05965</name>
</gene>
<evidence type="ECO:0000259" key="3">
    <source>
        <dbReference type="Pfam" id="PF08240"/>
    </source>
</evidence>
<dbReference type="KEGG" id="lalo:ABC765_05965"/>
<dbReference type="InterPro" id="IPR013154">
    <property type="entry name" value="ADH-like_N"/>
</dbReference>
<dbReference type="InterPro" id="IPR011032">
    <property type="entry name" value="GroES-like_sf"/>
</dbReference>
<dbReference type="SUPFAM" id="SSF50129">
    <property type="entry name" value="GroES-like"/>
    <property type="match status" value="1"/>
</dbReference>
<proteinExistence type="predicted"/>
<dbReference type="EMBL" id="CP154878">
    <property type="protein sequence ID" value="XBG94626.1"/>
    <property type="molecule type" value="Genomic_DNA"/>
</dbReference>
<feature type="domain" description="Alcohol dehydrogenase-like N-terminal" evidence="3">
    <location>
        <begin position="23"/>
        <end position="115"/>
    </location>
</feature>
<dbReference type="InterPro" id="IPR050129">
    <property type="entry name" value="Zn_alcohol_dh"/>
</dbReference>
<dbReference type="PANTHER" id="PTHR43401:SF2">
    <property type="entry name" value="L-THREONINE 3-DEHYDROGENASE"/>
    <property type="match status" value="1"/>
</dbReference>
<dbReference type="AlphaFoldDB" id="A0AAU7C0F1"/>
<reference evidence="4" key="1">
    <citation type="submission" date="2024-04" db="EMBL/GenBank/DDBJ databases">
        <title>Limosilactobacillus allomucosae sp. nov., a novel species isolated from wild boar faecal samples as a potential probiotics for domestic pigs.</title>
        <authorList>
            <person name="Chen B."/>
        </authorList>
    </citation>
    <scope>NUCLEOTIDE SEQUENCE</scope>
    <source>
        <strain evidence="4">WILCCON 0051</strain>
    </source>
</reference>
<name>A0AAU7C0F1_9LACO</name>
<evidence type="ECO:0000256" key="1">
    <source>
        <dbReference type="ARBA" id="ARBA00023002"/>
    </source>
</evidence>
<evidence type="ECO:0000259" key="2">
    <source>
        <dbReference type="Pfam" id="PF00107"/>
    </source>
</evidence>
<dbReference type="PANTHER" id="PTHR43401">
    <property type="entry name" value="L-THREONINE 3-DEHYDROGENASE"/>
    <property type="match status" value="1"/>
</dbReference>
<organism evidence="4">
    <name type="scientific">Limosilactobacillus allomucosae</name>
    <dbReference type="NCBI Taxonomy" id="3142938"/>
    <lineage>
        <taxon>Bacteria</taxon>
        <taxon>Bacillati</taxon>
        <taxon>Bacillota</taxon>
        <taxon>Bacilli</taxon>
        <taxon>Lactobacillales</taxon>
        <taxon>Lactobacillaceae</taxon>
        <taxon>Limosilactobacillus</taxon>
    </lineage>
</organism>
<dbReference type="Pfam" id="PF00107">
    <property type="entry name" value="ADH_zinc_N"/>
    <property type="match status" value="1"/>
</dbReference>
<protein>
    <submittedName>
        <fullName evidence="4">Alcohol dehydrogenase catalytic domain-containing protein</fullName>
    </submittedName>
</protein>
<dbReference type="SUPFAM" id="SSF51735">
    <property type="entry name" value="NAD(P)-binding Rossmann-fold domains"/>
    <property type="match status" value="1"/>
</dbReference>
<dbReference type="Pfam" id="PF08240">
    <property type="entry name" value="ADH_N"/>
    <property type="match status" value="1"/>
</dbReference>
<dbReference type="InterPro" id="IPR013149">
    <property type="entry name" value="ADH-like_C"/>
</dbReference>
<feature type="domain" description="Alcohol dehydrogenase-like C-terminal" evidence="2">
    <location>
        <begin position="163"/>
        <end position="296"/>
    </location>
</feature>
<dbReference type="GO" id="GO:0016491">
    <property type="term" value="F:oxidoreductase activity"/>
    <property type="evidence" value="ECO:0007669"/>
    <property type="project" value="UniProtKB-KW"/>
</dbReference>
<sequence length="338" mass="36342">MKAALYEGKHSIKLTTQPIPECGPNDVLIKNLRAGICGSDVAVYEHGLASGHKIKLDHPFGHEMISVVAAVGKNVTDFKVGQRVYPYPLLASGDPSNAGSLGGFSEYLLVPNAHLNRELYLVPDSISNRTGALIEPFTVGTHAAYQAHPQPGENAIVYGAGTIGIAAATALRHAGCQKIMLVDLSDYRLSIARQMGFATCNSSETDLEAACTEFFGLAPSLNGQVPAIDITIDAVGAAEIFDRFMAKGPIDSRYVIVGVAKQARQVDLLSLTYSSRAIIGSGGYRPKDVQIVLDIMQHNNDLIEKMVTHEFAWEDLEKGIQTAADPQHALNVQIVYQD</sequence>
<dbReference type="Gene3D" id="3.90.180.10">
    <property type="entry name" value="Medium-chain alcohol dehydrogenases, catalytic domain"/>
    <property type="match status" value="1"/>
</dbReference>
<keyword evidence="1" id="KW-0560">Oxidoreductase</keyword>